<gene>
    <name evidence="1" type="ORF">PPIS_a0622</name>
</gene>
<name>A0ABN5CB55_PSEO7</name>
<dbReference type="EMBL" id="CP011924">
    <property type="protein sequence ID" value="ATD05886.1"/>
    <property type="molecule type" value="Genomic_DNA"/>
</dbReference>
<dbReference type="RefSeq" id="WP_010369061.1">
    <property type="nucleotide sequence ID" value="NZ_CP011924.1"/>
</dbReference>
<evidence type="ECO:0000313" key="1">
    <source>
        <dbReference type="EMBL" id="ATD05886.1"/>
    </source>
</evidence>
<dbReference type="Proteomes" id="UP000016521">
    <property type="component" value="Chromosome I"/>
</dbReference>
<proteinExistence type="predicted"/>
<evidence type="ECO:0000313" key="2">
    <source>
        <dbReference type="Proteomes" id="UP000016521"/>
    </source>
</evidence>
<accession>A0ABN5CB55</accession>
<reference evidence="1 2" key="1">
    <citation type="submission" date="2015-06" db="EMBL/GenBank/DDBJ databases">
        <authorList>
            <person name="Xie B.-B."/>
            <person name="Rong J.-C."/>
            <person name="Qin Q.-L."/>
            <person name="Zhang Y.-Z."/>
        </authorList>
    </citation>
    <scope>NUCLEOTIDE SEQUENCE [LARGE SCALE GENOMIC DNA]</scope>
    <source>
        <strain evidence="1 2">JCM 20779</strain>
    </source>
</reference>
<keyword evidence="2" id="KW-1185">Reference proteome</keyword>
<organism evidence="1 2">
    <name type="scientific">Pseudoalteromonas piscicida</name>
    <dbReference type="NCBI Taxonomy" id="43662"/>
    <lineage>
        <taxon>Bacteria</taxon>
        <taxon>Pseudomonadati</taxon>
        <taxon>Pseudomonadota</taxon>
        <taxon>Gammaproteobacteria</taxon>
        <taxon>Alteromonadales</taxon>
        <taxon>Pseudoalteromonadaceae</taxon>
        <taxon>Pseudoalteromonas</taxon>
    </lineage>
</organism>
<sequence>MYEVKGFGVLRFAAFFFIASKSYASGTENSCQVSVQVRDFMPRTCYSEYSESSCNDICVAAEPSMEPSCFRKIELPCGIKQELKASALGYQNRNGHEWFHVTDLMNHTALIEQYYVLQQSLYGELYKDFVNPADVAGFSPASDSLRKVNFRLNTISSTRSVAAGLSHAALYRRYEYGLLLEEKLNAHLAKVNANINQFDLMSAFEKENLKVEINQLVDSQTRLWKILKKYDASTILSSRVRIINRRLTALNDSLILIPFVQQQAFINKTQVLNAYFDVSFRQCETTTCFNALDASAVVIDTDYDKKLTYFELYLEQLNNEASLLSNAYSSDYHPVDPAFVRMPTFAGFVTEHYQDMRAQGTELSLKKLATAINVAYLAKNVDGRRLSQKLAQTADSTIDGFSSIAPFNEQHTLLCKEYTRINPQLSQFQQESFTLGHEANELIATLIDFGLDSEQLARLEWIITRLNVLAAQSIQIANLNITEVDRYQSVVWKLDQADNFFTNNGNIEIEYLEYDGLYWTPNMLPSIPEIMPSIVNISTPESTLFPTGSASAGSMNVLQMLIKQNPFSACSENNNELQLIIKAESPNGQVKRHILRATLEQL</sequence>
<protein>
    <submittedName>
        <fullName evidence="1">Uncharacterized protein</fullName>
    </submittedName>
</protein>